<reference evidence="11" key="3">
    <citation type="submission" date="2022-11" db="EMBL/GenBank/DDBJ databases">
        <title>Genomic repertoires linked with pathogenic potency of arthritogenic Prevotella copri isolated from the gut of rheumatoid arthritis patients.</title>
        <authorList>
            <person name="Nii T."/>
            <person name="Maeda Y."/>
            <person name="Motooka D."/>
            <person name="Naito M."/>
            <person name="Matsumoto Y."/>
            <person name="Ogawa T."/>
            <person name="Oguro-Igashira E."/>
            <person name="Kishikawa T."/>
            <person name="Yamashita M."/>
            <person name="Koizumi S."/>
            <person name="Kurakawa T."/>
            <person name="Okumura R."/>
            <person name="Kayama H."/>
            <person name="Murakami M."/>
            <person name="Sakaguchi T."/>
            <person name="Das B."/>
            <person name="Nakamura S."/>
            <person name="Okada Y."/>
            <person name="Kumanogoh A."/>
            <person name="Takeda K."/>
        </authorList>
    </citation>
    <scope>NUCLEOTIDE SEQUENCE</scope>
    <source>
        <strain evidence="11">F3-75</strain>
    </source>
</reference>
<evidence type="ECO:0000256" key="3">
    <source>
        <dbReference type="ARBA" id="ARBA00022630"/>
    </source>
</evidence>
<evidence type="ECO:0000256" key="10">
    <source>
        <dbReference type="HAMAP-Rule" id="MF_00462"/>
    </source>
</evidence>
<dbReference type="GO" id="GO:0022900">
    <property type="term" value="P:electron transport chain"/>
    <property type="evidence" value="ECO:0007669"/>
    <property type="project" value="UniProtKB-UniRule"/>
</dbReference>
<organism evidence="14 19">
    <name type="scientific">Segatella copri</name>
    <dbReference type="NCBI Taxonomy" id="165179"/>
    <lineage>
        <taxon>Bacteria</taxon>
        <taxon>Pseudomonadati</taxon>
        <taxon>Bacteroidota</taxon>
        <taxon>Bacteroidia</taxon>
        <taxon>Bacteroidales</taxon>
        <taxon>Prevotellaceae</taxon>
        <taxon>Segatella</taxon>
    </lineage>
</organism>
<evidence type="ECO:0000256" key="1">
    <source>
        <dbReference type="ARBA" id="ARBA00022448"/>
    </source>
</evidence>
<feature type="transmembrane region" description="Helical" evidence="10">
    <location>
        <begin position="279"/>
        <end position="297"/>
    </location>
</feature>
<dbReference type="PANTHER" id="PTHR30578:SF0">
    <property type="entry name" value="ION-TRANSLOCATING OXIDOREDUCTASE COMPLEX SUBUNIT D"/>
    <property type="match status" value="1"/>
</dbReference>
<dbReference type="RefSeq" id="WP_089542707.1">
    <property type="nucleotide sequence ID" value="NZ_CABOGV010000052.1"/>
</dbReference>
<gene>
    <name evidence="10" type="primary">rnfD</name>
    <name evidence="15" type="ORF">CFT61_01525</name>
    <name evidence="14" type="ORF">F7D25_04665</name>
    <name evidence="13" type="ORF">F7D57_14120</name>
    <name evidence="12" type="ORF">F7D95_12455</name>
    <name evidence="11" type="ORF">ONT16_04100</name>
</gene>
<dbReference type="AlphaFoldDB" id="A0A229I9J5"/>
<keyword evidence="9 10" id="KW-0472">Membrane</keyword>
<evidence type="ECO:0000313" key="11">
    <source>
        <dbReference type="EMBL" id="MCW4127459.1"/>
    </source>
</evidence>
<evidence type="ECO:0000313" key="15">
    <source>
        <dbReference type="EMBL" id="OXL45436.1"/>
    </source>
</evidence>
<keyword evidence="3 10" id="KW-0285">Flavoprotein</keyword>
<dbReference type="Proteomes" id="UP000442105">
    <property type="component" value="Unassembled WGS sequence"/>
</dbReference>
<proteinExistence type="inferred from homology"/>
<comment type="subcellular location">
    <subcellularLocation>
        <location evidence="10">Cell membrane</location>
        <topology evidence="10">Multi-pass membrane protein</topology>
    </subcellularLocation>
</comment>
<keyword evidence="8 10" id="KW-1133">Transmembrane helix</keyword>
<dbReference type="Proteomes" id="UP000215155">
    <property type="component" value="Unassembled WGS sequence"/>
</dbReference>
<evidence type="ECO:0000313" key="18">
    <source>
        <dbReference type="Proteomes" id="UP000442105"/>
    </source>
</evidence>
<dbReference type="PANTHER" id="PTHR30578">
    <property type="entry name" value="ELECTRON TRANSPORT COMPLEX PROTEIN RNFD"/>
    <property type="match status" value="1"/>
</dbReference>
<dbReference type="EMBL" id="NMPZ01000001">
    <property type="protein sequence ID" value="OXL45436.1"/>
    <property type="molecule type" value="Genomic_DNA"/>
</dbReference>
<evidence type="ECO:0000313" key="14">
    <source>
        <dbReference type="EMBL" id="MQP13715.1"/>
    </source>
</evidence>
<sequence length="333" mass="35479">MGKLIVSLSPHAHGNESVEKNMYGVIIALVPAILASFYFFGLGSAVVLLTSVAACVFFEWAITKYLLKEETSLLDGSAIITGLLLGMNLPSNLPLWIIIIGALFAIGVGKMSFGGLGNNPFNPALVGRCFLLVSFPAQMTSWPVAGQMLSYTDATTGATPLAIMKTAIKTGDASLLNQLPDSMSLLFGATGDTFGAGTTGEVCAFALLLGLAYMLWKKVITWHIPVSIIATVFVFSGLMHLANPVYANPLAVIFSGGLMLGAIFMATDYVTSPMTHKGMLIYGVCIGLLTVIIRNWGSYPEGMSFAILIMNAFTPLINTYVKPKRFGEKPAKK</sequence>
<feature type="transmembrane region" description="Helical" evidence="10">
    <location>
        <begin position="247"/>
        <end position="267"/>
    </location>
</feature>
<evidence type="ECO:0000256" key="6">
    <source>
        <dbReference type="ARBA" id="ARBA00022967"/>
    </source>
</evidence>
<reference evidence="15 16" key="1">
    <citation type="submission" date="2017-07" db="EMBL/GenBank/DDBJ databases">
        <title>Draft genome sequence of Prevotella copri isolated from the gut of healthy adult Indian.</title>
        <authorList>
            <person name="Das B."/>
            <person name="Bag S."/>
            <person name="Ghosh T.S."/>
        </authorList>
    </citation>
    <scope>NUCLEOTIDE SEQUENCE [LARGE SCALE GENOMIC DNA]</scope>
    <source>
        <strain evidence="15 16">Indica</strain>
    </source>
</reference>
<comment type="caution">
    <text evidence="14">The sequence shown here is derived from an EMBL/GenBank/DDBJ whole genome shotgun (WGS) entry which is preliminary data.</text>
</comment>
<protein>
    <recommendedName>
        <fullName evidence="10">Ion-translocating oxidoreductase complex subunit D</fullName>
        <ecNumber evidence="10">7.-.-.-</ecNumber>
    </recommendedName>
    <alternativeName>
        <fullName evidence="10">Rnf electron transport complex subunit D</fullName>
    </alternativeName>
</protein>
<dbReference type="EC" id="7.-.-.-" evidence="10"/>
<evidence type="ECO:0000313" key="19">
    <source>
        <dbReference type="Proteomes" id="UP000477980"/>
    </source>
</evidence>
<evidence type="ECO:0000313" key="16">
    <source>
        <dbReference type="Proteomes" id="UP000215155"/>
    </source>
</evidence>
<evidence type="ECO:0000256" key="2">
    <source>
        <dbReference type="ARBA" id="ARBA00022553"/>
    </source>
</evidence>
<dbReference type="OrthoDB" id="9776359at2"/>
<dbReference type="Proteomes" id="UP000405805">
    <property type="component" value="Unassembled WGS sequence"/>
</dbReference>
<evidence type="ECO:0000256" key="9">
    <source>
        <dbReference type="ARBA" id="ARBA00023136"/>
    </source>
</evidence>
<dbReference type="GO" id="GO:0055085">
    <property type="term" value="P:transmembrane transport"/>
    <property type="evidence" value="ECO:0007669"/>
    <property type="project" value="InterPro"/>
</dbReference>
<keyword evidence="10" id="KW-1003">Cell membrane</keyword>
<feature type="transmembrane region" description="Helical" evidence="10">
    <location>
        <begin position="194"/>
        <end position="215"/>
    </location>
</feature>
<dbReference type="InterPro" id="IPR011303">
    <property type="entry name" value="RnfD_bac"/>
</dbReference>
<evidence type="ECO:0000313" key="13">
    <source>
        <dbReference type="EMBL" id="MQO10825.1"/>
    </source>
</evidence>
<feature type="transmembrane region" description="Helical" evidence="10">
    <location>
        <begin position="21"/>
        <end position="40"/>
    </location>
</feature>
<dbReference type="Pfam" id="PF03116">
    <property type="entry name" value="NQR2_RnfD_RnfE"/>
    <property type="match status" value="1"/>
</dbReference>
<dbReference type="GO" id="GO:0005886">
    <property type="term" value="C:plasma membrane"/>
    <property type="evidence" value="ECO:0007669"/>
    <property type="project" value="UniProtKB-SubCell"/>
</dbReference>
<keyword evidence="1 10" id="KW-0813">Transport</keyword>
<dbReference type="NCBIfam" id="TIGR01946">
    <property type="entry name" value="rnfD"/>
    <property type="match status" value="1"/>
</dbReference>
<dbReference type="EMBL" id="VZBP01000175">
    <property type="protein sequence ID" value="MQO10825.1"/>
    <property type="molecule type" value="Genomic_DNA"/>
</dbReference>
<keyword evidence="5 10" id="KW-0812">Transmembrane</keyword>
<keyword evidence="4 10" id="KW-0288">FMN</keyword>
<evidence type="ECO:0000256" key="7">
    <source>
        <dbReference type="ARBA" id="ARBA00022982"/>
    </source>
</evidence>
<dbReference type="EMBL" id="JAPDVK010000001">
    <property type="protein sequence ID" value="MCW4127459.1"/>
    <property type="molecule type" value="Genomic_DNA"/>
</dbReference>
<feature type="transmembrane region" description="Helical" evidence="10">
    <location>
        <begin position="303"/>
        <end position="321"/>
    </location>
</feature>
<evidence type="ECO:0000256" key="8">
    <source>
        <dbReference type="ARBA" id="ARBA00022989"/>
    </source>
</evidence>
<comment type="function">
    <text evidence="10">Part of a membrane-bound complex that couples electron transfer with translocation of ions across the membrane.</text>
</comment>
<feature type="transmembrane region" description="Helical" evidence="10">
    <location>
        <begin position="95"/>
        <end position="113"/>
    </location>
</feature>
<dbReference type="Proteomes" id="UP000477980">
    <property type="component" value="Unassembled WGS sequence"/>
</dbReference>
<dbReference type="HAMAP" id="MF_00462">
    <property type="entry name" value="RsxD_RnfD"/>
    <property type="match status" value="1"/>
</dbReference>
<dbReference type="EMBL" id="VZCW01000317">
    <property type="protein sequence ID" value="MQN13591.1"/>
    <property type="molecule type" value="Genomic_DNA"/>
</dbReference>
<evidence type="ECO:0000313" key="17">
    <source>
        <dbReference type="Proteomes" id="UP000405805"/>
    </source>
</evidence>
<dbReference type="EMBL" id="VZAH01000045">
    <property type="protein sequence ID" value="MQP13715.1"/>
    <property type="molecule type" value="Genomic_DNA"/>
</dbReference>
<evidence type="ECO:0000256" key="5">
    <source>
        <dbReference type="ARBA" id="ARBA00022692"/>
    </source>
</evidence>
<name>A0A229I9J5_9BACT</name>
<reference evidence="17 18" key="2">
    <citation type="submission" date="2019-09" db="EMBL/GenBank/DDBJ databases">
        <title>Distinct polysaccharide growth profiles of human intestinal Prevotella copri isolates.</title>
        <authorList>
            <person name="Fehlner-Peach H."/>
            <person name="Magnabosco C."/>
            <person name="Raghavan V."/>
            <person name="Scher J.U."/>
            <person name="Tett A."/>
            <person name="Cox L.M."/>
            <person name="Gottsegen C."/>
            <person name="Watters A."/>
            <person name="Wiltshire- Gordon J.D."/>
            <person name="Segata N."/>
            <person name="Bonneau R."/>
            <person name="Littman D.R."/>
        </authorList>
    </citation>
    <scope>NUCLEOTIDE SEQUENCE [LARGE SCALE GENOMIC DNA]</scope>
    <source>
        <strain evidence="13">IA624</strain>
        <strain evidence="17">iA624</strain>
        <strain evidence="14">IAA917</strain>
        <strain evidence="19">iAA917</strain>
        <strain evidence="18">iAQ1179</strain>
        <strain evidence="12">IAQ1179</strain>
    </source>
</reference>
<evidence type="ECO:0000313" key="12">
    <source>
        <dbReference type="EMBL" id="MQN13591.1"/>
    </source>
</evidence>
<feature type="transmembrane region" description="Helical" evidence="10">
    <location>
        <begin position="125"/>
        <end position="145"/>
    </location>
</feature>
<keyword evidence="2 10" id="KW-0597">Phosphoprotein</keyword>
<keyword evidence="7 10" id="KW-0249">Electron transport</keyword>
<keyword evidence="6 10" id="KW-1278">Translocase</keyword>
<dbReference type="InterPro" id="IPR004338">
    <property type="entry name" value="NqrB/RnfD"/>
</dbReference>
<comment type="similarity">
    <text evidence="10">Belongs to the NqrB/RnfD family.</text>
</comment>
<comment type="subunit">
    <text evidence="10">The complex is composed of six subunits: RnfA, RnfB, RnfC, RnfD, RnfE and RnfG.</text>
</comment>
<feature type="modified residue" description="FMN phosphoryl threonine" evidence="10">
    <location>
        <position position="159"/>
    </location>
</feature>
<feature type="transmembrane region" description="Helical" evidence="10">
    <location>
        <begin position="222"/>
        <end position="241"/>
    </location>
</feature>
<evidence type="ECO:0000256" key="4">
    <source>
        <dbReference type="ARBA" id="ARBA00022643"/>
    </source>
</evidence>
<dbReference type="Proteomes" id="UP001209344">
    <property type="component" value="Unassembled WGS sequence"/>
</dbReference>
<comment type="cofactor">
    <cofactor evidence="10">
        <name>FMN</name>
        <dbReference type="ChEBI" id="CHEBI:58210"/>
    </cofactor>
</comment>
<accession>A0A229I9J5</accession>